<keyword evidence="5" id="KW-1185">Reference proteome</keyword>
<dbReference type="Proteomes" id="UP000035642">
    <property type="component" value="Unassembled WGS sequence"/>
</dbReference>
<evidence type="ECO:0000256" key="3">
    <source>
        <dbReference type="ARBA" id="ARBA00023054"/>
    </source>
</evidence>
<dbReference type="Gene3D" id="3.10.20.90">
    <property type="entry name" value="Phosphatidylinositol 3-kinase Catalytic Subunit, Chain A, domain 1"/>
    <property type="match status" value="1"/>
</dbReference>
<dbReference type="Pfam" id="PF00627">
    <property type="entry name" value="UBA"/>
    <property type="match status" value="1"/>
</dbReference>
<proteinExistence type="predicted"/>
<dbReference type="GO" id="GO:0032435">
    <property type="term" value="P:negative regulation of proteasomal ubiquitin-dependent protein catabolic process"/>
    <property type="evidence" value="ECO:0007669"/>
    <property type="project" value="TreeGrafter"/>
</dbReference>
<dbReference type="STRING" id="6313.A0A0K0D9G5"/>
<accession>A0A0K0D9G5</accession>
<dbReference type="Pfam" id="PF00789">
    <property type="entry name" value="UBX"/>
    <property type="match status" value="1"/>
</dbReference>
<dbReference type="InterPro" id="IPR029071">
    <property type="entry name" value="Ubiquitin-like_domsf"/>
</dbReference>
<reference evidence="5" key="1">
    <citation type="submission" date="2012-09" db="EMBL/GenBank/DDBJ databases">
        <authorList>
            <person name="Martin A.A."/>
        </authorList>
    </citation>
    <scope>NUCLEOTIDE SEQUENCE</scope>
</reference>
<dbReference type="AlphaFoldDB" id="A0A0K0D9G5"/>
<organism evidence="5 6">
    <name type="scientific">Angiostrongylus cantonensis</name>
    <name type="common">Rat lungworm</name>
    <dbReference type="NCBI Taxonomy" id="6313"/>
    <lineage>
        <taxon>Eukaryota</taxon>
        <taxon>Metazoa</taxon>
        <taxon>Ecdysozoa</taxon>
        <taxon>Nematoda</taxon>
        <taxon>Chromadorea</taxon>
        <taxon>Rhabditida</taxon>
        <taxon>Rhabditina</taxon>
        <taxon>Rhabditomorpha</taxon>
        <taxon>Strongyloidea</taxon>
        <taxon>Metastrongylidae</taxon>
        <taxon>Angiostrongylus</taxon>
    </lineage>
</organism>
<evidence type="ECO:0000259" key="4">
    <source>
        <dbReference type="PROSITE" id="PS50033"/>
    </source>
</evidence>
<reference evidence="6" key="2">
    <citation type="submission" date="2017-02" db="UniProtKB">
        <authorList>
            <consortium name="WormBaseParasite"/>
        </authorList>
    </citation>
    <scope>IDENTIFICATION</scope>
</reference>
<keyword evidence="3" id="KW-0175">Coiled coil</keyword>
<keyword evidence="2" id="KW-0963">Cytoplasm</keyword>
<comment type="subcellular location">
    <subcellularLocation>
        <location evidence="1">Cytoplasm</location>
    </subcellularLocation>
</comment>
<dbReference type="GO" id="GO:0005737">
    <property type="term" value="C:cytoplasm"/>
    <property type="evidence" value="ECO:0007669"/>
    <property type="project" value="UniProtKB-SubCell"/>
</dbReference>
<dbReference type="InterPro" id="IPR009060">
    <property type="entry name" value="UBA-like_sf"/>
</dbReference>
<dbReference type="WBParaSite" id="ACAC_0000676701-mRNA-1">
    <property type="protein sequence ID" value="ACAC_0000676701-mRNA-1"/>
    <property type="gene ID" value="ACAC_0000676701"/>
</dbReference>
<dbReference type="PROSITE" id="PS50033">
    <property type="entry name" value="UBX"/>
    <property type="match status" value="1"/>
</dbReference>
<dbReference type="SUPFAM" id="SSF46934">
    <property type="entry name" value="UBA-like"/>
    <property type="match status" value="1"/>
</dbReference>
<dbReference type="GO" id="GO:0036435">
    <property type="term" value="F:K48-linked polyubiquitin modification-dependent protein binding"/>
    <property type="evidence" value="ECO:0007669"/>
    <property type="project" value="TreeGrafter"/>
</dbReference>
<feature type="domain" description="UBX" evidence="4">
    <location>
        <begin position="156"/>
        <end position="208"/>
    </location>
</feature>
<dbReference type="GO" id="GO:0005634">
    <property type="term" value="C:nucleus"/>
    <property type="evidence" value="ECO:0007669"/>
    <property type="project" value="TreeGrafter"/>
</dbReference>
<evidence type="ECO:0000256" key="1">
    <source>
        <dbReference type="ARBA" id="ARBA00004496"/>
    </source>
</evidence>
<name>A0A0K0D9G5_ANGCA</name>
<evidence type="ECO:0000313" key="6">
    <source>
        <dbReference type="WBParaSite" id="ACAC_0000676701-mRNA-1"/>
    </source>
</evidence>
<dbReference type="GO" id="GO:0031397">
    <property type="term" value="P:negative regulation of protein ubiquitination"/>
    <property type="evidence" value="ECO:0007669"/>
    <property type="project" value="TreeGrafter"/>
</dbReference>
<protein>
    <submittedName>
        <fullName evidence="6">UBX domain-containing protein</fullName>
    </submittedName>
</protein>
<sequence>MSTVVDQLVDMGFDRVRVEYAYEQTGKGPLEKIYTCPFENFDDMLFRCNKLFRDENGMMFHATKSGHENFSESTETIASLTSEERAKKAAELRERIKIARAQKEEAERKEEVPTLVFLFAWPVRFTSSRAIAEERRREKQEEAAARQRVLEQIRIDRLSAVRLWLEINHSDGSPFTLLMPFPRKVITEEDYDKPLKELGLYCSLFTLYNVPLYSFLCYLPLNKDSCQVWSHRLISS</sequence>
<dbReference type="PANTHER" id="PTHR46340:SF1">
    <property type="entry name" value="UBX DOMAIN-CONTAINING PROTEIN 1"/>
    <property type="match status" value="1"/>
</dbReference>
<dbReference type="PANTHER" id="PTHR46340">
    <property type="entry name" value="UBX DOMAIN-CONTAINING PROTEIN 1"/>
    <property type="match status" value="1"/>
</dbReference>
<evidence type="ECO:0000313" key="5">
    <source>
        <dbReference type="Proteomes" id="UP000035642"/>
    </source>
</evidence>
<dbReference type="InterPro" id="IPR001012">
    <property type="entry name" value="UBX_dom"/>
</dbReference>
<dbReference type="InterPro" id="IPR015940">
    <property type="entry name" value="UBA"/>
</dbReference>
<evidence type="ECO:0000256" key="2">
    <source>
        <dbReference type="ARBA" id="ARBA00022490"/>
    </source>
</evidence>
<dbReference type="GO" id="GO:1903094">
    <property type="term" value="P:negative regulation of protein K48-linked deubiquitination"/>
    <property type="evidence" value="ECO:0007669"/>
    <property type="project" value="TreeGrafter"/>
</dbReference>
<dbReference type="SUPFAM" id="SSF54236">
    <property type="entry name" value="Ubiquitin-like"/>
    <property type="match status" value="1"/>
</dbReference>